<reference evidence="2 3" key="1">
    <citation type="submission" date="2023-12" db="EMBL/GenBank/DDBJ databases">
        <title>A high-quality genome assembly for Dillenia turbinata (Dilleniales).</title>
        <authorList>
            <person name="Chanderbali A."/>
        </authorList>
    </citation>
    <scope>NUCLEOTIDE SEQUENCE [LARGE SCALE GENOMIC DNA]</scope>
    <source>
        <strain evidence="2">LSX21</strain>
        <tissue evidence="2">Leaf</tissue>
    </source>
</reference>
<sequence length="93" mass="10324">MYAHIMHFLCCVNGLGLDDAQLKLCVKSKGYLWDANSSTNHTRLLHLAGPLTGKFIELQVTVYFNPPFVMRVLFLGFGATFATSLVASLTKKM</sequence>
<keyword evidence="3" id="KW-1185">Reference proteome</keyword>
<name>A0AAN8WDC6_9MAGN</name>
<keyword evidence="1" id="KW-1133">Transmembrane helix</keyword>
<evidence type="ECO:0000313" key="2">
    <source>
        <dbReference type="EMBL" id="KAK6944473.1"/>
    </source>
</evidence>
<dbReference type="AlphaFoldDB" id="A0AAN8WDC6"/>
<evidence type="ECO:0000256" key="1">
    <source>
        <dbReference type="SAM" id="Phobius"/>
    </source>
</evidence>
<keyword evidence="1" id="KW-0812">Transmembrane</keyword>
<proteinExistence type="predicted"/>
<organism evidence="2 3">
    <name type="scientific">Dillenia turbinata</name>
    <dbReference type="NCBI Taxonomy" id="194707"/>
    <lineage>
        <taxon>Eukaryota</taxon>
        <taxon>Viridiplantae</taxon>
        <taxon>Streptophyta</taxon>
        <taxon>Embryophyta</taxon>
        <taxon>Tracheophyta</taxon>
        <taxon>Spermatophyta</taxon>
        <taxon>Magnoliopsida</taxon>
        <taxon>eudicotyledons</taxon>
        <taxon>Gunneridae</taxon>
        <taxon>Pentapetalae</taxon>
        <taxon>Dilleniales</taxon>
        <taxon>Dilleniaceae</taxon>
        <taxon>Dillenia</taxon>
    </lineage>
</organism>
<comment type="caution">
    <text evidence="2">The sequence shown here is derived from an EMBL/GenBank/DDBJ whole genome shotgun (WGS) entry which is preliminary data.</text>
</comment>
<gene>
    <name evidence="2" type="ORF">RJ641_025575</name>
</gene>
<dbReference type="EMBL" id="JBAMMX010000003">
    <property type="protein sequence ID" value="KAK6944473.1"/>
    <property type="molecule type" value="Genomic_DNA"/>
</dbReference>
<dbReference type="Proteomes" id="UP001370490">
    <property type="component" value="Unassembled WGS sequence"/>
</dbReference>
<protein>
    <submittedName>
        <fullName evidence="2">Uncharacterized protein</fullName>
    </submittedName>
</protein>
<feature type="transmembrane region" description="Helical" evidence="1">
    <location>
        <begin position="68"/>
        <end position="89"/>
    </location>
</feature>
<evidence type="ECO:0000313" key="3">
    <source>
        <dbReference type="Proteomes" id="UP001370490"/>
    </source>
</evidence>
<keyword evidence="1" id="KW-0472">Membrane</keyword>
<accession>A0AAN8WDC6</accession>